<dbReference type="CDD" id="cd02980">
    <property type="entry name" value="TRX_Fd_family"/>
    <property type="match status" value="1"/>
</dbReference>
<dbReference type="SUPFAM" id="SSF52833">
    <property type="entry name" value="Thioredoxin-like"/>
    <property type="match status" value="1"/>
</dbReference>
<dbReference type="Gene3D" id="3.40.30.10">
    <property type="entry name" value="Glutaredoxin"/>
    <property type="match status" value="1"/>
</dbReference>
<reference evidence="1" key="1">
    <citation type="submission" date="2020-02" db="EMBL/GenBank/DDBJ databases">
        <authorList>
            <person name="Meier V. D."/>
        </authorList>
    </citation>
    <scope>NUCLEOTIDE SEQUENCE</scope>
    <source>
        <strain evidence="1">AVDCRST_MAG25</strain>
    </source>
</reference>
<evidence type="ECO:0008006" key="2">
    <source>
        <dbReference type="Google" id="ProtNLM"/>
    </source>
</evidence>
<dbReference type="EMBL" id="CADCVI010000235">
    <property type="protein sequence ID" value="CAA9492530.1"/>
    <property type="molecule type" value="Genomic_DNA"/>
</dbReference>
<dbReference type="InterPro" id="IPR036249">
    <property type="entry name" value="Thioredoxin-like_sf"/>
</dbReference>
<gene>
    <name evidence="1" type="ORF">AVDCRST_MAG25-3440</name>
</gene>
<dbReference type="AlphaFoldDB" id="A0A6J4S9M7"/>
<protein>
    <recommendedName>
        <fullName evidence="2">Ferredoxin, 2Fe-2S</fullName>
    </recommendedName>
</protein>
<proteinExistence type="predicted"/>
<organism evidence="1">
    <name type="scientific">uncultured Rubrobacteraceae bacterium</name>
    <dbReference type="NCBI Taxonomy" id="349277"/>
    <lineage>
        <taxon>Bacteria</taxon>
        <taxon>Bacillati</taxon>
        <taxon>Actinomycetota</taxon>
        <taxon>Rubrobacteria</taxon>
        <taxon>Rubrobacterales</taxon>
        <taxon>Rubrobacteraceae</taxon>
        <taxon>environmental samples</taxon>
    </lineage>
</organism>
<sequence>MRKTLKEEIRSSGLLGEVRTDTVGCLGLCKHGPNAVVYDGAEPKGTWYIGLREKDVPEVVEEHLSNGAPVRRLAAERRPRRNGKK</sequence>
<evidence type="ECO:0000313" key="1">
    <source>
        <dbReference type="EMBL" id="CAA9492530.1"/>
    </source>
</evidence>
<name>A0A6J4S9M7_9ACTN</name>
<accession>A0A6J4S9M7</accession>